<evidence type="ECO:0000256" key="1">
    <source>
        <dbReference type="ARBA" id="ARBA00004141"/>
    </source>
</evidence>
<evidence type="ECO:0000313" key="8">
    <source>
        <dbReference type="EMBL" id="MFC7384549.1"/>
    </source>
</evidence>
<dbReference type="RefSeq" id="WP_380828352.1">
    <property type="nucleotide sequence ID" value="NZ_JBHTCG010000012.1"/>
</dbReference>
<dbReference type="EMBL" id="JBHTCG010000012">
    <property type="protein sequence ID" value="MFC7384549.1"/>
    <property type="molecule type" value="Genomic_DNA"/>
</dbReference>
<comment type="subcellular location">
    <subcellularLocation>
        <location evidence="1">Membrane</location>
        <topology evidence="1">Multi-pass membrane protein</topology>
    </subcellularLocation>
</comment>
<keyword evidence="3 6" id="KW-1133">Transmembrane helix</keyword>
<feature type="transmembrane region" description="Helical" evidence="6">
    <location>
        <begin position="301"/>
        <end position="322"/>
    </location>
</feature>
<evidence type="ECO:0000256" key="2">
    <source>
        <dbReference type="ARBA" id="ARBA00022692"/>
    </source>
</evidence>
<accession>A0ABW2P5A6</accession>
<dbReference type="Pfam" id="PF01699">
    <property type="entry name" value="Na_Ca_ex"/>
    <property type="match status" value="2"/>
</dbReference>
<feature type="compositionally biased region" description="Pro residues" evidence="5">
    <location>
        <begin position="216"/>
        <end position="242"/>
    </location>
</feature>
<evidence type="ECO:0000256" key="4">
    <source>
        <dbReference type="ARBA" id="ARBA00023136"/>
    </source>
</evidence>
<feature type="transmembrane region" description="Helical" evidence="6">
    <location>
        <begin position="15"/>
        <end position="34"/>
    </location>
</feature>
<sequence length="452" mass="44738">MNTPPVAATTARSPLDLTAAIVPIVAVLALVAVWGRDLPAIVEVVVVALLAASVLAAVHHAEAVAHRVGEPFGSLVLAVAVTIIEVGLIITLMISGGPATAALARDTVFAAVMITCNGIVGLSLLIVTLRSRTARFNPEGTGAALATVITLATLCLVLPAFTTSAPGPEFSTPQLAFAAVASLVLYSLFVFVQNVRHRESFLTATTAVAPSAAPAPSAPPAPPAARPAPPAPAAPAAPPVPARAPEGARSTGEPPTGERPPGERPSGEPPSGEPPAAPIVPGAGSQGSEGPKGSGGPVVQAAGAPLISLALLMAALVAVVGLAKVESGTIEHTVAAAGLPHSVVGVVIALLVLLPETLAAARNARRDRVQISLNLALGSAMASIGLTIPAIAVASIWLGGPLLLGLGATQIVLLALTAGVGILTVMPGRATLLQAAVHLALCAAYLFLAANP</sequence>
<comment type="caution">
    <text evidence="8">The sequence shown here is derived from an EMBL/GenBank/DDBJ whole genome shotgun (WGS) entry which is preliminary data.</text>
</comment>
<feature type="compositionally biased region" description="Pro residues" evidence="5">
    <location>
        <begin position="267"/>
        <end position="278"/>
    </location>
</feature>
<keyword evidence="4 6" id="KW-0472">Membrane</keyword>
<dbReference type="PANTHER" id="PTHR37958:SF1">
    <property type="entry name" value="SODIUM-POTASSIUM_PROTON ANTIPORTER CHAA"/>
    <property type="match status" value="1"/>
</dbReference>
<feature type="transmembrane region" description="Helical" evidence="6">
    <location>
        <begin position="108"/>
        <end position="129"/>
    </location>
</feature>
<keyword evidence="9" id="KW-1185">Reference proteome</keyword>
<dbReference type="InterPro" id="IPR004837">
    <property type="entry name" value="NaCa_Exmemb"/>
</dbReference>
<organism evidence="8 9">
    <name type="scientific">Sphaerisporangium rhizosphaerae</name>
    <dbReference type="NCBI Taxonomy" id="2269375"/>
    <lineage>
        <taxon>Bacteria</taxon>
        <taxon>Bacillati</taxon>
        <taxon>Actinomycetota</taxon>
        <taxon>Actinomycetes</taxon>
        <taxon>Streptosporangiales</taxon>
        <taxon>Streptosporangiaceae</taxon>
        <taxon>Sphaerisporangium</taxon>
    </lineage>
</organism>
<feature type="transmembrane region" description="Helical" evidence="6">
    <location>
        <begin position="403"/>
        <end position="425"/>
    </location>
</feature>
<evidence type="ECO:0000256" key="6">
    <source>
        <dbReference type="SAM" id="Phobius"/>
    </source>
</evidence>
<feature type="compositionally biased region" description="Gly residues" evidence="5">
    <location>
        <begin position="284"/>
        <end position="296"/>
    </location>
</feature>
<dbReference type="Proteomes" id="UP001596496">
    <property type="component" value="Unassembled WGS sequence"/>
</dbReference>
<name>A0ABW2P5A6_9ACTN</name>
<feature type="transmembrane region" description="Helical" evidence="6">
    <location>
        <begin position="432"/>
        <end position="450"/>
    </location>
</feature>
<feature type="domain" description="Sodium/calcium exchanger membrane region" evidence="7">
    <location>
        <begin position="44"/>
        <end position="193"/>
    </location>
</feature>
<keyword evidence="2 6" id="KW-0812">Transmembrane</keyword>
<gene>
    <name evidence="8" type="ORF">ACFQSB_20220</name>
</gene>
<feature type="domain" description="Sodium/calcium exchanger membrane region" evidence="7">
    <location>
        <begin position="308"/>
        <end position="448"/>
    </location>
</feature>
<feature type="transmembrane region" description="Helical" evidence="6">
    <location>
        <begin position="375"/>
        <end position="397"/>
    </location>
</feature>
<feature type="transmembrane region" description="Helical" evidence="6">
    <location>
        <begin position="40"/>
        <end position="60"/>
    </location>
</feature>
<feature type="transmembrane region" description="Helical" evidence="6">
    <location>
        <begin position="72"/>
        <end position="96"/>
    </location>
</feature>
<evidence type="ECO:0000256" key="3">
    <source>
        <dbReference type="ARBA" id="ARBA00022989"/>
    </source>
</evidence>
<evidence type="ECO:0000313" key="9">
    <source>
        <dbReference type="Proteomes" id="UP001596496"/>
    </source>
</evidence>
<evidence type="ECO:0000259" key="7">
    <source>
        <dbReference type="Pfam" id="PF01699"/>
    </source>
</evidence>
<feature type="transmembrane region" description="Helical" evidence="6">
    <location>
        <begin position="141"/>
        <end position="162"/>
    </location>
</feature>
<evidence type="ECO:0000256" key="5">
    <source>
        <dbReference type="SAM" id="MobiDB-lite"/>
    </source>
</evidence>
<feature type="transmembrane region" description="Helical" evidence="6">
    <location>
        <begin position="334"/>
        <end position="354"/>
    </location>
</feature>
<feature type="transmembrane region" description="Helical" evidence="6">
    <location>
        <begin position="174"/>
        <end position="192"/>
    </location>
</feature>
<protein>
    <submittedName>
        <fullName evidence="8">Calcium:proton antiporter</fullName>
    </submittedName>
</protein>
<feature type="region of interest" description="Disordered" evidence="5">
    <location>
        <begin position="211"/>
        <end position="297"/>
    </location>
</feature>
<dbReference type="InterPro" id="IPR052946">
    <property type="entry name" value="Alkaline_pH_Ca-Antiporter"/>
</dbReference>
<reference evidence="9" key="1">
    <citation type="journal article" date="2019" name="Int. J. Syst. Evol. Microbiol.">
        <title>The Global Catalogue of Microorganisms (GCM) 10K type strain sequencing project: providing services to taxonomists for standard genome sequencing and annotation.</title>
        <authorList>
            <consortium name="The Broad Institute Genomics Platform"/>
            <consortium name="The Broad Institute Genome Sequencing Center for Infectious Disease"/>
            <person name="Wu L."/>
            <person name="Ma J."/>
        </authorList>
    </citation>
    <scope>NUCLEOTIDE SEQUENCE [LARGE SCALE GENOMIC DNA]</scope>
    <source>
        <strain evidence="9">CECT 7649</strain>
    </source>
</reference>
<proteinExistence type="predicted"/>
<dbReference type="PANTHER" id="PTHR37958">
    <property type="entry name" value="SODIUM-POTASSIUM/PROTON ANTIPORTER CHAA"/>
    <property type="match status" value="1"/>
</dbReference>